<reference evidence="2" key="1">
    <citation type="submission" date="2016-01" db="EMBL/GenBank/DDBJ databases">
        <authorList>
            <person name="Peeters C."/>
        </authorList>
    </citation>
    <scope>NUCLEOTIDE SEQUENCE [LARGE SCALE GENOMIC DNA]</scope>
    <source>
        <strain evidence="2">LMG 22940</strain>
    </source>
</reference>
<organism evidence="2 3">
    <name type="scientific">Caballeronia choica</name>
    <dbReference type="NCBI Taxonomy" id="326476"/>
    <lineage>
        <taxon>Bacteria</taxon>
        <taxon>Pseudomonadati</taxon>
        <taxon>Pseudomonadota</taxon>
        <taxon>Betaproteobacteria</taxon>
        <taxon>Burkholderiales</taxon>
        <taxon>Burkholderiaceae</taxon>
        <taxon>Caballeronia</taxon>
    </lineage>
</organism>
<accession>A0A158KKN7</accession>
<keyword evidence="3" id="KW-1185">Reference proteome</keyword>
<gene>
    <name evidence="2" type="ORF">AWB68_06229</name>
</gene>
<dbReference type="PANTHER" id="PTHR37832:SF1">
    <property type="entry name" value="STRESS-RESPONSE A_B BARREL DOMAIN-CONTAINING PROTEIN"/>
    <property type="match status" value="1"/>
</dbReference>
<dbReference type="SMART" id="SM00886">
    <property type="entry name" value="Dabb"/>
    <property type="match status" value="1"/>
</dbReference>
<dbReference type="InterPro" id="IPR013097">
    <property type="entry name" value="Dabb"/>
</dbReference>
<dbReference type="InterPro" id="IPR011008">
    <property type="entry name" value="Dimeric_a/b-barrel"/>
</dbReference>
<dbReference type="EMBL" id="FCON02000107">
    <property type="protein sequence ID" value="SAL81697.1"/>
    <property type="molecule type" value="Genomic_DNA"/>
</dbReference>
<dbReference type="SUPFAM" id="SSF54909">
    <property type="entry name" value="Dimeric alpha+beta barrel"/>
    <property type="match status" value="1"/>
</dbReference>
<protein>
    <submittedName>
        <fullName evidence="2">Stress responsive alpha-beta barrel domain-containing protein</fullName>
    </submittedName>
</protein>
<name>A0A158KKN7_9BURK</name>
<dbReference type="PANTHER" id="PTHR37832">
    <property type="entry name" value="BLL2683 PROTEIN"/>
    <property type="match status" value="1"/>
</dbReference>
<dbReference type="AlphaFoldDB" id="A0A158KKN7"/>
<dbReference type="OrthoDB" id="9808130at2"/>
<dbReference type="PROSITE" id="PS51502">
    <property type="entry name" value="S_R_A_B_BARREL"/>
    <property type="match status" value="1"/>
</dbReference>
<evidence type="ECO:0000259" key="1">
    <source>
        <dbReference type="PROSITE" id="PS51502"/>
    </source>
</evidence>
<dbReference type="Pfam" id="PF07876">
    <property type="entry name" value="Dabb"/>
    <property type="match status" value="1"/>
</dbReference>
<comment type="caution">
    <text evidence="2">The sequence shown here is derived from an EMBL/GenBank/DDBJ whole genome shotgun (WGS) entry which is preliminary data.</text>
</comment>
<dbReference type="Proteomes" id="UP000054770">
    <property type="component" value="Unassembled WGS sequence"/>
</dbReference>
<feature type="domain" description="Stress-response A/B barrel" evidence="1">
    <location>
        <begin position="2"/>
        <end position="97"/>
    </location>
</feature>
<evidence type="ECO:0000313" key="2">
    <source>
        <dbReference type="EMBL" id="SAL81697.1"/>
    </source>
</evidence>
<dbReference type="RefSeq" id="WP_087648194.1">
    <property type="nucleotide sequence ID" value="NZ_FCON02000107.1"/>
</dbReference>
<sequence>MIRHIVMWRVRGDSPAERLAASNLVKTSFEGLRGCIPGMRHLEVGLDYSQVDYACDAVLITEFDSQEALEAYASHPEHLRVRNELGDLRTARFQVDYRLESGLSFERTVELLNAKA</sequence>
<proteinExistence type="predicted"/>
<evidence type="ECO:0000313" key="3">
    <source>
        <dbReference type="Proteomes" id="UP000054770"/>
    </source>
</evidence>
<dbReference type="Gene3D" id="3.30.70.100">
    <property type="match status" value="1"/>
</dbReference>